<sequence length="153" mass="17817">MKVIMNDAAFHKKGYQISTDRSLLDFEVIYQYLDKESYWAQGIPRERLQAAITNSMCFGIYFEQQQVGFARVITDKATFAYLADVFVLETHRKKGLSKWLVQTIVQHPDLQGLRRWSLATADAHGLYAQFGFTPITKADRWMEIFNPYLKPQN</sequence>
<gene>
    <name evidence="2" type="ORF">C8P68_10789</name>
</gene>
<dbReference type="SUPFAM" id="SSF55729">
    <property type="entry name" value="Acyl-CoA N-acyltransferases (Nat)"/>
    <property type="match status" value="1"/>
</dbReference>
<dbReference type="CDD" id="cd04301">
    <property type="entry name" value="NAT_SF"/>
    <property type="match status" value="1"/>
</dbReference>
<dbReference type="GO" id="GO:0016747">
    <property type="term" value="F:acyltransferase activity, transferring groups other than amino-acyl groups"/>
    <property type="evidence" value="ECO:0007669"/>
    <property type="project" value="InterPro"/>
</dbReference>
<dbReference type="Gene3D" id="3.40.630.30">
    <property type="match status" value="1"/>
</dbReference>
<comment type="caution">
    <text evidence="2">The sequence shown here is derived from an EMBL/GenBank/DDBJ whole genome shotgun (WGS) entry which is preliminary data.</text>
</comment>
<dbReference type="PROSITE" id="PS51186">
    <property type="entry name" value="GNAT"/>
    <property type="match status" value="1"/>
</dbReference>
<dbReference type="InterPro" id="IPR000182">
    <property type="entry name" value="GNAT_dom"/>
</dbReference>
<reference evidence="2 3" key="1">
    <citation type="submission" date="2018-04" db="EMBL/GenBank/DDBJ databases">
        <title>Genomic Encyclopedia of Archaeal and Bacterial Type Strains, Phase II (KMG-II): from individual species to whole genera.</title>
        <authorList>
            <person name="Goeker M."/>
        </authorList>
    </citation>
    <scope>NUCLEOTIDE SEQUENCE [LARGE SCALE GENOMIC DNA]</scope>
    <source>
        <strain evidence="2 3">DSM 26809</strain>
    </source>
</reference>
<dbReference type="InterPro" id="IPR053144">
    <property type="entry name" value="Acetyltransferase_Butenolide"/>
</dbReference>
<proteinExistence type="predicted"/>
<dbReference type="Proteomes" id="UP000244168">
    <property type="component" value="Unassembled WGS sequence"/>
</dbReference>
<dbReference type="EMBL" id="QAOQ01000007">
    <property type="protein sequence ID" value="PTQ94026.1"/>
    <property type="molecule type" value="Genomic_DNA"/>
</dbReference>
<dbReference type="AlphaFoldDB" id="A0A2T5J6G1"/>
<name>A0A2T5J6G1_9SPHI</name>
<protein>
    <submittedName>
        <fullName evidence="2">N-acetylglutamate synthase-like GNAT family acetyltransferase</fullName>
    </submittedName>
</protein>
<accession>A0A2T5J6G1</accession>
<dbReference type="RefSeq" id="WP_107830363.1">
    <property type="nucleotide sequence ID" value="NZ_CP160205.1"/>
</dbReference>
<organism evidence="2 3">
    <name type="scientific">Mucilaginibacter yixingensis</name>
    <dbReference type="NCBI Taxonomy" id="1295612"/>
    <lineage>
        <taxon>Bacteria</taxon>
        <taxon>Pseudomonadati</taxon>
        <taxon>Bacteroidota</taxon>
        <taxon>Sphingobacteriia</taxon>
        <taxon>Sphingobacteriales</taxon>
        <taxon>Sphingobacteriaceae</taxon>
        <taxon>Mucilaginibacter</taxon>
    </lineage>
</organism>
<keyword evidence="3" id="KW-1185">Reference proteome</keyword>
<dbReference type="PANTHER" id="PTHR43233:SF1">
    <property type="entry name" value="FAMILY N-ACETYLTRANSFERASE, PUTATIVE (AFU_ORTHOLOGUE AFUA_6G03350)-RELATED"/>
    <property type="match status" value="1"/>
</dbReference>
<feature type="domain" description="N-acetyltransferase" evidence="1">
    <location>
        <begin position="15"/>
        <end position="153"/>
    </location>
</feature>
<dbReference type="OrthoDB" id="3216107at2"/>
<keyword evidence="2" id="KW-0808">Transferase</keyword>
<dbReference type="InterPro" id="IPR016181">
    <property type="entry name" value="Acyl_CoA_acyltransferase"/>
</dbReference>
<evidence type="ECO:0000313" key="3">
    <source>
        <dbReference type="Proteomes" id="UP000244168"/>
    </source>
</evidence>
<dbReference type="PANTHER" id="PTHR43233">
    <property type="entry name" value="FAMILY N-ACETYLTRANSFERASE, PUTATIVE (AFU_ORTHOLOGUE AFUA_6G03350)-RELATED"/>
    <property type="match status" value="1"/>
</dbReference>
<dbReference type="Pfam" id="PF00583">
    <property type="entry name" value="Acetyltransf_1"/>
    <property type="match status" value="1"/>
</dbReference>
<evidence type="ECO:0000313" key="2">
    <source>
        <dbReference type="EMBL" id="PTQ94026.1"/>
    </source>
</evidence>
<evidence type="ECO:0000259" key="1">
    <source>
        <dbReference type="PROSITE" id="PS51186"/>
    </source>
</evidence>